<comment type="caution">
    <text evidence="12">The sequence shown here is derived from an EMBL/GenBank/DDBJ whole genome shotgun (WGS) entry which is preliminary data.</text>
</comment>
<dbReference type="Pfam" id="PF01590">
    <property type="entry name" value="GAF"/>
    <property type="match status" value="1"/>
</dbReference>
<keyword evidence="6" id="KW-0418">Kinase</keyword>
<dbReference type="PANTHER" id="PTHR43047">
    <property type="entry name" value="TWO-COMPONENT HISTIDINE PROTEIN KINASE"/>
    <property type="match status" value="1"/>
</dbReference>
<dbReference type="SUPFAM" id="SSF52172">
    <property type="entry name" value="CheY-like"/>
    <property type="match status" value="1"/>
</dbReference>
<dbReference type="InterPro" id="IPR005467">
    <property type="entry name" value="His_kinase_dom"/>
</dbReference>
<evidence type="ECO:0000256" key="5">
    <source>
        <dbReference type="ARBA" id="ARBA00022679"/>
    </source>
</evidence>
<evidence type="ECO:0000259" key="9">
    <source>
        <dbReference type="PROSITE" id="PS50046"/>
    </source>
</evidence>
<evidence type="ECO:0000259" key="10">
    <source>
        <dbReference type="PROSITE" id="PS50109"/>
    </source>
</evidence>
<proteinExistence type="inferred from homology"/>
<dbReference type="InterPro" id="IPR036097">
    <property type="entry name" value="HisK_dim/P_sf"/>
</dbReference>
<accession>A0ABS3FL50</accession>
<dbReference type="InterPro" id="IPR003594">
    <property type="entry name" value="HATPase_dom"/>
</dbReference>
<dbReference type="PROSITE" id="PS50110">
    <property type="entry name" value="RESPONSE_REGULATORY"/>
    <property type="match status" value="1"/>
</dbReference>
<dbReference type="InterPro" id="IPR029016">
    <property type="entry name" value="GAF-like_dom_sf"/>
</dbReference>
<evidence type="ECO:0000256" key="3">
    <source>
        <dbReference type="ARBA" id="ARBA00012438"/>
    </source>
</evidence>
<evidence type="ECO:0000256" key="1">
    <source>
        <dbReference type="ARBA" id="ARBA00000085"/>
    </source>
</evidence>
<dbReference type="InterPro" id="IPR016132">
    <property type="entry name" value="Phyto_chromo_attachment"/>
</dbReference>
<dbReference type="SMART" id="SM00388">
    <property type="entry name" value="HisKA"/>
    <property type="match status" value="1"/>
</dbReference>
<dbReference type="Pfam" id="PF02518">
    <property type="entry name" value="HATPase_c"/>
    <property type="match status" value="1"/>
</dbReference>
<dbReference type="Proteomes" id="UP000664844">
    <property type="component" value="Unassembled WGS sequence"/>
</dbReference>
<evidence type="ECO:0000256" key="7">
    <source>
        <dbReference type="ARBA" id="ARBA00023012"/>
    </source>
</evidence>
<dbReference type="SUPFAM" id="SSF55781">
    <property type="entry name" value="GAF domain-like"/>
    <property type="match status" value="1"/>
</dbReference>
<dbReference type="SMART" id="SM00065">
    <property type="entry name" value="GAF"/>
    <property type="match status" value="1"/>
</dbReference>
<gene>
    <name evidence="12" type="ORF">J0895_01680</name>
</gene>
<dbReference type="PANTHER" id="PTHR43047:SF63">
    <property type="entry name" value="HISTIDINE KINASE"/>
    <property type="match status" value="1"/>
</dbReference>
<feature type="domain" description="Histidine kinase" evidence="10">
    <location>
        <begin position="447"/>
        <end position="669"/>
    </location>
</feature>
<dbReference type="Pfam" id="PF00512">
    <property type="entry name" value="HisKA"/>
    <property type="match status" value="1"/>
</dbReference>
<dbReference type="PRINTS" id="PR00344">
    <property type="entry name" value="BCTRLSENSOR"/>
</dbReference>
<protein>
    <recommendedName>
        <fullName evidence="3">histidine kinase</fullName>
        <ecNumber evidence="3">2.7.13.3</ecNumber>
    </recommendedName>
</protein>
<dbReference type="InterPro" id="IPR036890">
    <property type="entry name" value="HATPase_C_sf"/>
</dbReference>
<dbReference type="SMART" id="SM00448">
    <property type="entry name" value="REC"/>
    <property type="match status" value="1"/>
</dbReference>
<evidence type="ECO:0000256" key="6">
    <source>
        <dbReference type="ARBA" id="ARBA00022777"/>
    </source>
</evidence>
<evidence type="ECO:0000256" key="4">
    <source>
        <dbReference type="ARBA" id="ARBA00022553"/>
    </source>
</evidence>
<evidence type="ECO:0000313" key="13">
    <source>
        <dbReference type="Proteomes" id="UP000664844"/>
    </source>
</evidence>
<dbReference type="SMART" id="SM00387">
    <property type="entry name" value="HATPase_c"/>
    <property type="match status" value="1"/>
</dbReference>
<dbReference type="RefSeq" id="WP_207086413.1">
    <property type="nucleotide sequence ID" value="NZ_JAFLQW010000044.1"/>
</dbReference>
<keyword evidence="13" id="KW-1185">Reference proteome</keyword>
<dbReference type="PROSITE" id="PS50109">
    <property type="entry name" value="HIS_KIN"/>
    <property type="match status" value="1"/>
</dbReference>
<dbReference type="Pfam" id="PF00072">
    <property type="entry name" value="Response_reg"/>
    <property type="match status" value="1"/>
</dbReference>
<keyword evidence="7" id="KW-0902">Two-component regulatory system</keyword>
<dbReference type="CDD" id="cd16922">
    <property type="entry name" value="HATPase_EvgS-ArcB-TorS-like"/>
    <property type="match status" value="1"/>
</dbReference>
<evidence type="ECO:0000256" key="8">
    <source>
        <dbReference type="PROSITE-ProRule" id="PRU00169"/>
    </source>
</evidence>
<dbReference type="Gene3D" id="1.10.287.130">
    <property type="match status" value="1"/>
</dbReference>
<evidence type="ECO:0000256" key="2">
    <source>
        <dbReference type="ARBA" id="ARBA00006402"/>
    </source>
</evidence>
<dbReference type="InterPro" id="IPR001789">
    <property type="entry name" value="Sig_transdc_resp-reg_receiver"/>
</dbReference>
<sequence>MPTLEVSRRTLSHNTFEQLRQLLQQQGKRPGSVVLTESVLGTEEIPSDDPWQWFTLVLSEDFRVLLLGGPAEGTNSDREDGIGTLPPEFEGRSPRVEVALTFEPSQVAAFLATLAQSPLVNLDHDELQRNHYSLQPNNPQLVSEFTLSAIALLTAENFHPTASYASDSCVSICQPVENALHHQIEQERLLNQVTTQIRQSLELPTILSTAVEQVRRFLLVDRLAIFQFNPPNKARIVDTGNGKPSPKTPGEPFQLWDEIETVLDNLEGDNSKFYPQKLSLQEPPEIGAITYESRAYDDIPSLLRVQKETSSFLPGTEFIENYHQGFIQAIADTSTAYTLSPSYLKMLRDNQIKAQLIVPIVVQDNPWGLLIAHQCFETRFWLPSEQDFLKHIAEHLALAIHQAELYAQVTRQKKTLEERVIERTHDLHDALVAAESANRAKSEFLATMSHELRTPLTCVIGMSSTLLRWSFGQMSTKQQEYLKTIHDSGEHLLELINDILDLSQLEAGKAILKITEFSLTKLAHQCLQSVAPKAVEAGLELEMTLGLDGQKNDLWTADRRRVQQIILNLLNNAIKFTPNGGMVTLRVWSERKNVVFQVEDTGVGIPEDQQSLLFKNFQQLDTSYRRQYGGTGLGLALTKQLVELHGGWIEVESTVGEGSIFTVHLPAARLLSNSDSQNRLGDSFSSEPLQGRIILIEDCEDSAILICDILTTAGYQVVWMIDGATALEQFELLQPTVVILNYGLPGMNGTELIQSLRQSPAREPLKILALIGLETGEDKDRAFEAGADDCSPKPIAPERLINQVNALFHSCRSLNQPERGEIGASK</sequence>
<feature type="domain" description="Phytochrome chromophore attachment site" evidence="9">
    <location>
        <begin position="202"/>
        <end position="395"/>
    </location>
</feature>
<dbReference type="EC" id="2.7.13.3" evidence="3"/>
<dbReference type="SUPFAM" id="SSF55874">
    <property type="entry name" value="ATPase domain of HSP90 chaperone/DNA topoisomerase II/histidine kinase"/>
    <property type="match status" value="1"/>
</dbReference>
<reference evidence="12 13" key="1">
    <citation type="submission" date="2021-03" db="EMBL/GenBank/DDBJ databases">
        <title>Metabolic Capacity of the Antarctic Cyanobacterium Phormidium pseudopriestleyi that Sustains Oxygenic Photosynthesis in the Presence of Hydrogen Sulfide.</title>
        <authorList>
            <person name="Lumian J.E."/>
            <person name="Jungblut A.D."/>
            <person name="Dillon M.L."/>
            <person name="Hawes I."/>
            <person name="Doran P.T."/>
            <person name="Mackey T.J."/>
            <person name="Dick G.J."/>
            <person name="Grettenberger C.L."/>
            <person name="Sumner D.Y."/>
        </authorList>
    </citation>
    <scope>NUCLEOTIDE SEQUENCE [LARGE SCALE GENOMIC DNA]</scope>
    <source>
        <strain evidence="12 13">FRX01</strain>
    </source>
</reference>
<dbReference type="InterPro" id="IPR003018">
    <property type="entry name" value="GAF"/>
</dbReference>
<keyword evidence="4" id="KW-0597">Phosphoprotein</keyword>
<dbReference type="InterPro" id="IPR003661">
    <property type="entry name" value="HisK_dim/P_dom"/>
</dbReference>
<comment type="caution">
    <text evidence="8">Lacks conserved residue(s) required for the propagation of feature annotation.</text>
</comment>
<dbReference type="PROSITE" id="PS50046">
    <property type="entry name" value="PHYTOCHROME_2"/>
    <property type="match status" value="1"/>
</dbReference>
<organism evidence="12 13">
    <name type="scientific">Phormidium pseudopriestleyi FRX01</name>
    <dbReference type="NCBI Taxonomy" id="1759528"/>
    <lineage>
        <taxon>Bacteria</taxon>
        <taxon>Bacillati</taxon>
        <taxon>Cyanobacteriota</taxon>
        <taxon>Cyanophyceae</taxon>
        <taxon>Oscillatoriophycideae</taxon>
        <taxon>Oscillatoriales</taxon>
        <taxon>Oscillatoriaceae</taxon>
        <taxon>Phormidium</taxon>
    </lineage>
</organism>
<evidence type="ECO:0000259" key="11">
    <source>
        <dbReference type="PROSITE" id="PS50110"/>
    </source>
</evidence>
<dbReference type="Gene3D" id="3.30.450.40">
    <property type="match status" value="1"/>
</dbReference>
<dbReference type="CDD" id="cd00082">
    <property type="entry name" value="HisKA"/>
    <property type="match status" value="1"/>
</dbReference>
<dbReference type="InterPro" id="IPR011006">
    <property type="entry name" value="CheY-like_superfamily"/>
</dbReference>
<dbReference type="InterPro" id="IPR004358">
    <property type="entry name" value="Sig_transdc_His_kin-like_C"/>
</dbReference>
<keyword evidence="5" id="KW-0808">Transferase</keyword>
<dbReference type="EMBL" id="JAFLQW010000044">
    <property type="protein sequence ID" value="MBO0347838.1"/>
    <property type="molecule type" value="Genomic_DNA"/>
</dbReference>
<comment type="catalytic activity">
    <reaction evidence="1">
        <text>ATP + protein L-histidine = ADP + protein N-phospho-L-histidine.</text>
        <dbReference type="EC" id="2.7.13.3"/>
    </reaction>
</comment>
<comment type="similarity">
    <text evidence="2">In the N-terminal section; belongs to the phytochrome family.</text>
</comment>
<dbReference type="SUPFAM" id="SSF47384">
    <property type="entry name" value="Homodimeric domain of signal transducing histidine kinase"/>
    <property type="match status" value="1"/>
</dbReference>
<name>A0ABS3FL50_9CYAN</name>
<evidence type="ECO:0000313" key="12">
    <source>
        <dbReference type="EMBL" id="MBO0347838.1"/>
    </source>
</evidence>
<dbReference type="Gene3D" id="3.40.50.2300">
    <property type="match status" value="1"/>
</dbReference>
<dbReference type="Gene3D" id="3.30.565.10">
    <property type="entry name" value="Histidine kinase-like ATPase, C-terminal domain"/>
    <property type="match status" value="1"/>
</dbReference>
<feature type="domain" description="Response regulatory" evidence="11">
    <location>
        <begin position="692"/>
        <end position="808"/>
    </location>
</feature>